<keyword evidence="1" id="KW-1003">Cell membrane</keyword>
<evidence type="ECO:0000256" key="5">
    <source>
        <dbReference type="SAM" id="Phobius"/>
    </source>
</evidence>
<dbReference type="Pfam" id="PF06305">
    <property type="entry name" value="LapA_dom"/>
    <property type="match status" value="1"/>
</dbReference>
<reference evidence="7 8" key="1">
    <citation type="submission" date="2020-08" db="EMBL/GenBank/DDBJ databases">
        <title>Sequencing the genomes of 1000 actinobacteria strains.</title>
        <authorList>
            <person name="Klenk H.-P."/>
        </authorList>
    </citation>
    <scope>NUCLEOTIDE SEQUENCE [LARGE SCALE GENOMIC DNA]</scope>
    <source>
        <strain evidence="7 8">DSM 102030</strain>
    </source>
</reference>
<accession>A0A7W7W053</accession>
<feature type="transmembrane region" description="Helical" evidence="5">
    <location>
        <begin position="35"/>
        <end position="58"/>
    </location>
</feature>
<dbReference type="RefSeq" id="WP_246437117.1">
    <property type="nucleotide sequence ID" value="NZ_JACHJT010000001.1"/>
</dbReference>
<dbReference type="GO" id="GO:0005886">
    <property type="term" value="C:plasma membrane"/>
    <property type="evidence" value="ECO:0007669"/>
    <property type="project" value="InterPro"/>
</dbReference>
<sequence>MVAVVLLAVVLIVFLLSNTAQVEVSFLGLRGELPLAIALLIAMVAGIVITLILAATHLTRLRHRVRRRQ</sequence>
<keyword evidence="3 5" id="KW-1133">Transmembrane helix</keyword>
<dbReference type="InterPro" id="IPR010445">
    <property type="entry name" value="LapA_dom"/>
</dbReference>
<evidence type="ECO:0000256" key="3">
    <source>
        <dbReference type="ARBA" id="ARBA00022989"/>
    </source>
</evidence>
<dbReference type="AlphaFoldDB" id="A0A7W7W053"/>
<keyword evidence="2 5" id="KW-0812">Transmembrane</keyword>
<proteinExistence type="predicted"/>
<evidence type="ECO:0000259" key="6">
    <source>
        <dbReference type="Pfam" id="PF06305"/>
    </source>
</evidence>
<protein>
    <submittedName>
        <fullName evidence="7">Putative integral membrane protein</fullName>
    </submittedName>
</protein>
<dbReference type="EMBL" id="JACHJT010000001">
    <property type="protein sequence ID" value="MBB4929532.1"/>
    <property type="molecule type" value="Genomic_DNA"/>
</dbReference>
<keyword evidence="4 5" id="KW-0472">Membrane</keyword>
<evidence type="ECO:0000256" key="1">
    <source>
        <dbReference type="ARBA" id="ARBA00022475"/>
    </source>
</evidence>
<evidence type="ECO:0000256" key="2">
    <source>
        <dbReference type="ARBA" id="ARBA00022692"/>
    </source>
</evidence>
<organism evidence="7 8">
    <name type="scientific">Lipingzhangella halophila</name>
    <dbReference type="NCBI Taxonomy" id="1783352"/>
    <lineage>
        <taxon>Bacteria</taxon>
        <taxon>Bacillati</taxon>
        <taxon>Actinomycetota</taxon>
        <taxon>Actinomycetes</taxon>
        <taxon>Streptosporangiales</taxon>
        <taxon>Nocardiopsidaceae</taxon>
        <taxon>Lipingzhangella</taxon>
    </lineage>
</organism>
<gene>
    <name evidence="7" type="ORF">F4561_000352</name>
</gene>
<evidence type="ECO:0000313" key="7">
    <source>
        <dbReference type="EMBL" id="MBB4929532.1"/>
    </source>
</evidence>
<evidence type="ECO:0000256" key="4">
    <source>
        <dbReference type="ARBA" id="ARBA00023136"/>
    </source>
</evidence>
<comment type="caution">
    <text evidence="7">The sequence shown here is derived from an EMBL/GenBank/DDBJ whole genome shotgun (WGS) entry which is preliminary data.</text>
</comment>
<evidence type="ECO:0000313" key="8">
    <source>
        <dbReference type="Proteomes" id="UP000523007"/>
    </source>
</evidence>
<dbReference type="Proteomes" id="UP000523007">
    <property type="component" value="Unassembled WGS sequence"/>
</dbReference>
<feature type="domain" description="Lipopolysaccharide assembly protein A" evidence="6">
    <location>
        <begin position="18"/>
        <end position="68"/>
    </location>
</feature>
<keyword evidence="8" id="KW-1185">Reference proteome</keyword>
<name>A0A7W7W053_9ACTN</name>